<evidence type="ECO:0000256" key="4">
    <source>
        <dbReference type="ARBA" id="ARBA00023157"/>
    </source>
</evidence>
<dbReference type="Gene3D" id="2.40.128.20">
    <property type="match status" value="1"/>
</dbReference>
<evidence type="ECO:0000256" key="5">
    <source>
        <dbReference type="SAM" id="SignalP"/>
    </source>
</evidence>
<dbReference type="AlphaFoldDB" id="D3VW62"/>
<comment type="similarity">
    <text evidence="2">Belongs to the calycin superfamily. Lipocalin family.</text>
</comment>
<organism evidence="7">
    <name type="scientific">Myodes glareolus</name>
    <name type="common">Bank vole</name>
    <name type="synonym">Clethrionomys glareolus</name>
    <dbReference type="NCBI Taxonomy" id="447135"/>
    <lineage>
        <taxon>Eukaryota</taxon>
        <taxon>Metazoa</taxon>
        <taxon>Chordata</taxon>
        <taxon>Craniata</taxon>
        <taxon>Vertebrata</taxon>
        <taxon>Euteleostomi</taxon>
        <taxon>Mammalia</taxon>
        <taxon>Eutheria</taxon>
        <taxon>Euarchontoglires</taxon>
        <taxon>Glires</taxon>
        <taxon>Rodentia</taxon>
        <taxon>Myomorpha</taxon>
        <taxon>Muroidea</taxon>
        <taxon>Cricetidae</taxon>
        <taxon>Arvicolinae</taxon>
        <taxon>Myodes</taxon>
    </lineage>
</organism>
<evidence type="ECO:0000313" key="7">
    <source>
        <dbReference type="EMBL" id="ADC97770.1"/>
    </source>
</evidence>
<dbReference type="Pfam" id="PF00061">
    <property type="entry name" value="Lipocalin"/>
    <property type="match status" value="1"/>
</dbReference>
<accession>D3VW62</accession>
<dbReference type="GO" id="GO:0005615">
    <property type="term" value="C:extracellular space"/>
    <property type="evidence" value="ECO:0007669"/>
    <property type="project" value="TreeGrafter"/>
</dbReference>
<keyword evidence="5" id="KW-0732">Signal</keyword>
<dbReference type="PANTHER" id="PTHR11430:SF65">
    <property type="entry name" value="ODORANT-BINDING PROTEIN 1A-RELATED"/>
    <property type="match status" value="1"/>
</dbReference>
<protein>
    <submittedName>
        <fullName evidence="7">Odorant binding protein 1</fullName>
    </submittedName>
</protein>
<dbReference type="SUPFAM" id="SSF50814">
    <property type="entry name" value="Lipocalins"/>
    <property type="match status" value="1"/>
</dbReference>
<feature type="chain" id="PRO_5003051638" evidence="5">
    <location>
        <begin position="17"/>
        <end position="165"/>
    </location>
</feature>
<dbReference type="InterPro" id="IPR002448">
    <property type="entry name" value="OBP-like"/>
</dbReference>
<feature type="signal peptide" evidence="5">
    <location>
        <begin position="1"/>
        <end position="16"/>
    </location>
</feature>
<evidence type="ECO:0000256" key="3">
    <source>
        <dbReference type="ARBA" id="ARBA00022525"/>
    </source>
</evidence>
<evidence type="ECO:0000256" key="1">
    <source>
        <dbReference type="ARBA" id="ARBA00004613"/>
    </source>
</evidence>
<dbReference type="PANTHER" id="PTHR11430">
    <property type="entry name" value="LIPOCALIN"/>
    <property type="match status" value="1"/>
</dbReference>
<gene>
    <name evidence="7" type="primary">Obp1</name>
</gene>
<sequence>MIKFLLMALAFGLAHAQAELEGKWVTTAIAADNVDKIERGGPLRLYIRKITCTEACSKMEVTFYVNENNQCSQTKITGYRQEDGNYRAQFEGDNVFKPVAATEDIIVFASENVDRAGRTTNLVLVAGKGQPLTPEQHEKLEAYAKEHNIPPENIRDLLATDTCPE</sequence>
<feature type="domain" description="Lipocalin/cytosolic fatty-acid binding" evidence="6">
    <location>
        <begin position="22"/>
        <end position="160"/>
    </location>
</feature>
<dbReference type="PRINTS" id="PR01173">
    <property type="entry name" value="ODORANTBNDNG"/>
</dbReference>
<evidence type="ECO:0000259" key="6">
    <source>
        <dbReference type="Pfam" id="PF00061"/>
    </source>
</evidence>
<dbReference type="GO" id="GO:0005549">
    <property type="term" value="F:odorant binding"/>
    <property type="evidence" value="ECO:0007669"/>
    <property type="project" value="TreeGrafter"/>
</dbReference>
<keyword evidence="4" id="KW-1015">Disulfide bond</keyword>
<dbReference type="InterPro" id="IPR002345">
    <property type="entry name" value="Lipocalin"/>
</dbReference>
<dbReference type="CDD" id="cd19427">
    <property type="entry name" value="lipocalin_OBP-like"/>
    <property type="match status" value="1"/>
</dbReference>
<dbReference type="InterPro" id="IPR012674">
    <property type="entry name" value="Calycin"/>
</dbReference>
<dbReference type="EMBL" id="GQ219783">
    <property type="protein sequence ID" value="ADC97770.1"/>
    <property type="molecule type" value="mRNA"/>
</dbReference>
<name>D3VW62_MYOGA</name>
<evidence type="ECO:0000256" key="2">
    <source>
        <dbReference type="ARBA" id="ARBA00006889"/>
    </source>
</evidence>
<proteinExistence type="evidence at transcript level"/>
<comment type="subcellular location">
    <subcellularLocation>
        <location evidence="1">Secreted</location>
    </subcellularLocation>
</comment>
<keyword evidence="3" id="KW-0964">Secreted</keyword>
<reference evidence="7" key="1">
    <citation type="journal article" date="2010" name="BMC Genomics">
        <title>Novel OBP genes similar to hamster Aphrodisin in the bank vole, Myodes glareolus.</title>
        <authorList>
            <person name="Stopkova R."/>
            <person name="Zdrahal Z."/>
            <person name="Ryba S."/>
            <person name="Sedo O."/>
            <person name="Sandera M."/>
            <person name="Stopka P."/>
        </authorList>
    </citation>
    <scope>NUCLEOTIDE SEQUENCE</scope>
    <source>
        <tissue evidence="7">Uterus</tissue>
    </source>
</reference>
<dbReference type="InterPro" id="IPR000566">
    <property type="entry name" value="Lipocln_cytosolic_FA-bd_dom"/>
</dbReference>
<dbReference type="GO" id="GO:0036094">
    <property type="term" value="F:small molecule binding"/>
    <property type="evidence" value="ECO:0007669"/>
    <property type="project" value="InterPro"/>
</dbReference>